<gene>
    <name evidence="2" type="ORF">LTRI10_LOCUS31445</name>
</gene>
<organism evidence="2 3">
    <name type="scientific">Linum trigynum</name>
    <dbReference type="NCBI Taxonomy" id="586398"/>
    <lineage>
        <taxon>Eukaryota</taxon>
        <taxon>Viridiplantae</taxon>
        <taxon>Streptophyta</taxon>
        <taxon>Embryophyta</taxon>
        <taxon>Tracheophyta</taxon>
        <taxon>Spermatophyta</taxon>
        <taxon>Magnoliopsida</taxon>
        <taxon>eudicotyledons</taxon>
        <taxon>Gunneridae</taxon>
        <taxon>Pentapetalae</taxon>
        <taxon>rosids</taxon>
        <taxon>fabids</taxon>
        <taxon>Malpighiales</taxon>
        <taxon>Linaceae</taxon>
        <taxon>Linum</taxon>
    </lineage>
</organism>
<keyword evidence="3" id="KW-1185">Reference proteome</keyword>
<dbReference type="Proteomes" id="UP001497516">
    <property type="component" value="Chromosome 5"/>
</dbReference>
<feature type="region of interest" description="Disordered" evidence="1">
    <location>
        <begin position="239"/>
        <end position="262"/>
    </location>
</feature>
<name>A0AAV2EXA6_9ROSI</name>
<evidence type="ECO:0000313" key="2">
    <source>
        <dbReference type="EMBL" id="CAL1390681.1"/>
    </source>
</evidence>
<proteinExistence type="predicted"/>
<dbReference type="PANTHER" id="PTHR37708:SF2">
    <property type="entry name" value="HOMEOBOX HOX-B3-LIKE PROTEIN"/>
    <property type="match status" value="1"/>
</dbReference>
<dbReference type="PANTHER" id="PTHR37708">
    <property type="entry name" value="HOMEOBOX HOX-B3-LIKE PROTEIN"/>
    <property type="match status" value="1"/>
</dbReference>
<feature type="compositionally biased region" description="Polar residues" evidence="1">
    <location>
        <begin position="179"/>
        <end position="188"/>
    </location>
</feature>
<accession>A0AAV2EXA6</accession>
<feature type="compositionally biased region" description="Gly residues" evidence="1">
    <location>
        <begin position="243"/>
        <end position="253"/>
    </location>
</feature>
<reference evidence="2 3" key="1">
    <citation type="submission" date="2024-04" db="EMBL/GenBank/DDBJ databases">
        <authorList>
            <person name="Fracassetti M."/>
        </authorList>
    </citation>
    <scope>NUCLEOTIDE SEQUENCE [LARGE SCALE GENOMIC DNA]</scope>
</reference>
<feature type="region of interest" description="Disordered" evidence="1">
    <location>
        <begin position="154"/>
        <end position="203"/>
    </location>
</feature>
<protein>
    <submittedName>
        <fullName evidence="2">Uncharacterized protein</fullName>
    </submittedName>
</protein>
<sequence>MAASISSGALQHQNPTFQSTAVFNILDPISLILSQNSSDSFEPIPLKLTTETYFMERGPRYTAYAHLRESKLRTKIPSTTTTAAMATAFSRFPVSETESWRQTTPPPKKQVKFKHQPLNLPAPVSRRASGYGATSMLAQSVPDFSATLRKENRKPKPAPVMVGHLTPPPCKSGSKMQGVLSSRGSKSVGSGERRRGIGNGGGGGLMARKSYANLEELKGLSAATSNAIMNGENRVGGFTSSGRGNGGGRGIGNGKAVLGYRH</sequence>
<evidence type="ECO:0000313" key="3">
    <source>
        <dbReference type="Proteomes" id="UP001497516"/>
    </source>
</evidence>
<evidence type="ECO:0000256" key="1">
    <source>
        <dbReference type="SAM" id="MobiDB-lite"/>
    </source>
</evidence>
<dbReference type="EMBL" id="OZ034818">
    <property type="protein sequence ID" value="CAL1390681.1"/>
    <property type="molecule type" value="Genomic_DNA"/>
</dbReference>
<dbReference type="AlphaFoldDB" id="A0AAV2EXA6"/>